<comment type="caution">
    <text evidence="1">The sequence shown here is derived from an EMBL/GenBank/DDBJ whole genome shotgun (WGS) entry which is preliminary data.</text>
</comment>
<dbReference type="AlphaFoldDB" id="A0A2V2YSV8"/>
<dbReference type="RefSeq" id="WP_110044942.1">
    <property type="nucleotide sequence ID" value="NZ_CP054612.1"/>
</dbReference>
<name>A0A2V2YSV8_9BACL</name>
<evidence type="ECO:0000313" key="2">
    <source>
        <dbReference type="Proteomes" id="UP000246635"/>
    </source>
</evidence>
<organism evidence="1 2">
    <name type="scientific">Paenibacillus cellulosilyticus</name>
    <dbReference type="NCBI Taxonomy" id="375489"/>
    <lineage>
        <taxon>Bacteria</taxon>
        <taxon>Bacillati</taxon>
        <taxon>Bacillota</taxon>
        <taxon>Bacilli</taxon>
        <taxon>Bacillales</taxon>
        <taxon>Paenibacillaceae</taxon>
        <taxon>Paenibacillus</taxon>
    </lineage>
</organism>
<dbReference type="Proteomes" id="UP000246635">
    <property type="component" value="Unassembled WGS sequence"/>
</dbReference>
<dbReference type="EMBL" id="QGTQ01000012">
    <property type="protein sequence ID" value="PWW00721.1"/>
    <property type="molecule type" value="Genomic_DNA"/>
</dbReference>
<dbReference type="OrthoDB" id="2930633at2"/>
<evidence type="ECO:0000313" key="1">
    <source>
        <dbReference type="EMBL" id="PWW00721.1"/>
    </source>
</evidence>
<sequence>MIQYGSDVITELKFVSFQPTIERRNNQLVDIELIPELWKGTPVPDGITELTVYVVCTVGGQIAQIVPYDEGIDCEFQFTVSEKEQISAYILSEDIQGRIRNLTSPI</sequence>
<reference evidence="1 2" key="1">
    <citation type="submission" date="2018-05" db="EMBL/GenBank/DDBJ databases">
        <title>Genomic Encyclopedia of Type Strains, Phase III (KMG-III): the genomes of soil and plant-associated and newly described type strains.</title>
        <authorList>
            <person name="Whitman W."/>
        </authorList>
    </citation>
    <scope>NUCLEOTIDE SEQUENCE [LARGE SCALE GENOMIC DNA]</scope>
    <source>
        <strain evidence="1 2">CECT 5696</strain>
    </source>
</reference>
<accession>A0A2V2YSV8</accession>
<keyword evidence="2" id="KW-1185">Reference proteome</keyword>
<gene>
    <name evidence="1" type="ORF">DFQ01_11274</name>
</gene>
<protein>
    <submittedName>
        <fullName evidence="1">Uncharacterized protein</fullName>
    </submittedName>
</protein>
<proteinExistence type="predicted"/>